<feature type="region of interest" description="Disordered" evidence="2">
    <location>
        <begin position="361"/>
        <end position="388"/>
    </location>
</feature>
<name>A0A2W4WJI6_9CYAN</name>
<reference evidence="4 5" key="2">
    <citation type="submission" date="2018-06" db="EMBL/GenBank/DDBJ databases">
        <title>Metagenomic assembly of (sub)arctic Cyanobacteria and their associated microbiome from non-axenic cultures.</title>
        <authorList>
            <person name="Baurain D."/>
        </authorList>
    </citation>
    <scope>NUCLEOTIDE SEQUENCE [LARGE SCALE GENOMIC DNA]</scope>
    <source>
        <strain evidence="4">ULC129bin1</strain>
    </source>
</reference>
<dbReference type="InterPro" id="IPR052177">
    <property type="entry name" value="Divisome_Glycosyl_Hydrolase"/>
</dbReference>
<feature type="domain" description="Glycosyl hydrolase-like 10" evidence="3">
    <location>
        <begin position="149"/>
        <end position="308"/>
    </location>
</feature>
<dbReference type="InterPro" id="IPR003790">
    <property type="entry name" value="GHL10"/>
</dbReference>
<keyword evidence="1" id="KW-0732">Signal</keyword>
<sequence>MVFGTGFSGEKSGARIRLKGRPQLGQAAPKEHRISQIWRSRQQSTRLSSARCINRLAASLLAGTLAIVAQGVISAPAQAAQLNRYCQVPQSDADQKAALREAGAQGDATAQSQYEAMSQQHAQEVQNCRQSQWPKNQAVWLRLYPCDLQPGRLDEVMDRIVNLGYNQVYIEAFSNGQVLLPKNNNPTVWPSVVQASEYADRDLLAEAIAEAKERNISPQAWLFTLNFGYSYGQKPENRQVLGRNGEGKDTLEVYDSGNSGTSEAAFIDPYNRQAQDDYLRMVQAVIAREPDGVLYDYVRYPRLVGPDSVADNVKDLWIYGPASQQALLQRGGNGKGTELIRRFLQRGYLIDSDIAQTDSLYPTEGEPLWQSRNPPTVAPKDLKSPADRRPGLQEELWRLSVAHAIQGVVDFLQIAATPTRQAGLSAGAVFFPGGNRAINSGYDSRLQHWNRFPSWIDAYPMSYAICGNNNTSCIIEEVQKVLRVRSNAATVKPVIAGIWGSNLDRPSLEAQMDALQSAAPQINTVSHWAFGWQDAEFDRQRKFCSAPQSVNRDSILKTRTSEEQMSNQQLGESE</sequence>
<evidence type="ECO:0000256" key="2">
    <source>
        <dbReference type="SAM" id="MobiDB-lite"/>
    </source>
</evidence>
<dbReference type="PANTHER" id="PTHR43405">
    <property type="entry name" value="GLYCOSYL HYDROLASE DIGH"/>
    <property type="match status" value="1"/>
</dbReference>
<dbReference type="PANTHER" id="PTHR43405:SF1">
    <property type="entry name" value="GLYCOSYL HYDROLASE DIGH"/>
    <property type="match status" value="1"/>
</dbReference>
<gene>
    <name evidence="4" type="ORF">DCF25_02740</name>
</gene>
<proteinExistence type="predicted"/>
<dbReference type="EMBL" id="QBMC01000009">
    <property type="protein sequence ID" value="PZO22535.1"/>
    <property type="molecule type" value="Genomic_DNA"/>
</dbReference>
<accession>A0A2W4WJI6</accession>
<evidence type="ECO:0000259" key="3">
    <source>
        <dbReference type="Pfam" id="PF02638"/>
    </source>
</evidence>
<evidence type="ECO:0000313" key="4">
    <source>
        <dbReference type="EMBL" id="PZO22535.1"/>
    </source>
</evidence>
<evidence type="ECO:0000313" key="5">
    <source>
        <dbReference type="Proteomes" id="UP000249354"/>
    </source>
</evidence>
<reference evidence="5" key="1">
    <citation type="submission" date="2018-04" db="EMBL/GenBank/DDBJ databases">
        <authorList>
            <person name="Cornet L."/>
        </authorList>
    </citation>
    <scope>NUCLEOTIDE SEQUENCE [LARGE SCALE GENOMIC DNA]</scope>
</reference>
<comment type="caution">
    <text evidence="4">The sequence shown here is derived from an EMBL/GenBank/DDBJ whole genome shotgun (WGS) entry which is preliminary data.</text>
</comment>
<dbReference type="Proteomes" id="UP000249354">
    <property type="component" value="Unassembled WGS sequence"/>
</dbReference>
<evidence type="ECO:0000256" key="1">
    <source>
        <dbReference type="ARBA" id="ARBA00022729"/>
    </source>
</evidence>
<organism evidence="4 5">
    <name type="scientific">Leptolyngbya foveolarum</name>
    <dbReference type="NCBI Taxonomy" id="47253"/>
    <lineage>
        <taxon>Bacteria</taxon>
        <taxon>Bacillati</taxon>
        <taxon>Cyanobacteriota</taxon>
        <taxon>Cyanophyceae</taxon>
        <taxon>Leptolyngbyales</taxon>
        <taxon>Leptolyngbyaceae</taxon>
        <taxon>Leptolyngbya group</taxon>
        <taxon>Leptolyngbya</taxon>
    </lineage>
</organism>
<protein>
    <recommendedName>
        <fullName evidence="3">Glycosyl hydrolase-like 10 domain-containing protein</fullName>
    </recommendedName>
</protein>
<dbReference type="Gene3D" id="3.20.20.80">
    <property type="entry name" value="Glycosidases"/>
    <property type="match status" value="1"/>
</dbReference>
<dbReference type="AlphaFoldDB" id="A0A2W4WJI6"/>
<dbReference type="Pfam" id="PF02638">
    <property type="entry name" value="GHL10"/>
    <property type="match status" value="1"/>
</dbReference>